<dbReference type="GO" id="GO:0051301">
    <property type="term" value="P:cell division"/>
    <property type="evidence" value="ECO:0007669"/>
    <property type="project" value="UniProtKB-KW"/>
</dbReference>
<dbReference type="SUPFAM" id="SSF56019">
    <property type="entry name" value="The spindle assembly checkpoint protein mad2"/>
    <property type="match status" value="1"/>
</dbReference>
<dbReference type="AlphaFoldDB" id="G0TSI7"/>
<dbReference type="PANTHER" id="PTHR11842">
    <property type="entry name" value="MITOTIC SPINDLE ASSEMBLY CHECKPOINT PROTEIN MAD2"/>
    <property type="match status" value="1"/>
</dbReference>
<accession>G0TSI7</accession>
<dbReference type="InterPro" id="IPR045091">
    <property type="entry name" value="Mad2-like"/>
</dbReference>
<dbReference type="GO" id="GO:0007094">
    <property type="term" value="P:mitotic spindle assembly checkpoint signaling"/>
    <property type="evidence" value="ECO:0007669"/>
    <property type="project" value="TreeGrafter"/>
</dbReference>
<comment type="subcellular location">
    <subcellularLocation>
        <location evidence="1">Nucleus</location>
    </subcellularLocation>
</comment>
<keyword evidence="6" id="KW-0131">Cell cycle</keyword>
<reference evidence="8" key="1">
    <citation type="journal article" date="2012" name="Proc. Natl. Acad. Sci. U.S.A.">
        <title>Antigenic diversity is generated by distinct evolutionary mechanisms in African trypanosome species.</title>
        <authorList>
            <person name="Jackson A.P."/>
            <person name="Berry A."/>
            <person name="Aslett M."/>
            <person name="Allison H.C."/>
            <person name="Burton P."/>
            <person name="Vavrova-Anderson J."/>
            <person name="Brown R."/>
            <person name="Browne H."/>
            <person name="Corton N."/>
            <person name="Hauser H."/>
            <person name="Gamble J."/>
            <person name="Gilderthorp R."/>
            <person name="Marcello L."/>
            <person name="McQuillan J."/>
            <person name="Otto T.D."/>
            <person name="Quail M.A."/>
            <person name="Sanders M.J."/>
            <person name="van Tonder A."/>
            <person name="Ginger M.L."/>
            <person name="Field M.C."/>
            <person name="Barry J.D."/>
            <person name="Hertz-Fowler C."/>
            <person name="Berriman M."/>
        </authorList>
    </citation>
    <scope>NUCLEOTIDE SEQUENCE</scope>
    <source>
        <strain evidence="8">Y486</strain>
    </source>
</reference>
<evidence type="ECO:0000256" key="3">
    <source>
        <dbReference type="ARBA" id="ARBA00022618"/>
    </source>
</evidence>
<dbReference type="PROSITE" id="PS50815">
    <property type="entry name" value="HORMA"/>
    <property type="match status" value="1"/>
</dbReference>
<dbReference type="EMBL" id="HE573019">
    <property type="protein sequence ID" value="CCC46914.1"/>
    <property type="molecule type" value="Genomic_DNA"/>
</dbReference>
<proteinExistence type="inferred from homology"/>
<evidence type="ECO:0000256" key="1">
    <source>
        <dbReference type="ARBA" id="ARBA00004123"/>
    </source>
</evidence>
<dbReference type="InterPro" id="IPR036570">
    <property type="entry name" value="HORMA_dom_sf"/>
</dbReference>
<organism evidence="8">
    <name type="scientific">Trypanosoma vivax (strain Y486)</name>
    <dbReference type="NCBI Taxonomy" id="1055687"/>
    <lineage>
        <taxon>Eukaryota</taxon>
        <taxon>Discoba</taxon>
        <taxon>Euglenozoa</taxon>
        <taxon>Kinetoplastea</taxon>
        <taxon>Metakinetoplastina</taxon>
        <taxon>Trypanosomatida</taxon>
        <taxon>Trypanosomatidae</taxon>
        <taxon>Trypanosoma</taxon>
        <taxon>Duttonella</taxon>
    </lineage>
</organism>
<protein>
    <submittedName>
        <fullName evidence="8">Putative mitotic spindle checkpoint component</fullName>
    </submittedName>
</protein>
<evidence type="ECO:0000256" key="5">
    <source>
        <dbReference type="ARBA" id="ARBA00023242"/>
    </source>
</evidence>
<name>G0TSI7_TRYVY</name>
<keyword evidence="3" id="KW-0132">Cell division</keyword>
<feature type="domain" description="HORMA" evidence="7">
    <location>
        <begin position="11"/>
        <end position="192"/>
    </location>
</feature>
<dbReference type="PANTHER" id="PTHR11842:SF11">
    <property type="entry name" value="MITOTIC SPINDLE ASSEMBLY CHECKPOINT PROTEIN MAD2A"/>
    <property type="match status" value="1"/>
</dbReference>
<gene>
    <name evidence="8" type="ORF">TVY486_0301060</name>
</gene>
<dbReference type="VEuPathDB" id="TriTrypDB:TvY486_0301060"/>
<sequence>MSSAEQCLTFRSSVSTVAELLGFAIYSILYQRGVFPCESFSQVTRYGMPLMVSSDAELNSYLSEVLGQVAAWINTDKMRKVVVIIAKSDDNEVIERWVFDITTEENVGCGPAVKEEEVRGEIQALLRQITSSVSCLPLITQPCHFDTLVYTDLDTEMPAGSWEASNPRLILDSSEVRLRSFSTSFHGVAASVAYKNQRV</sequence>
<evidence type="ECO:0000256" key="6">
    <source>
        <dbReference type="ARBA" id="ARBA00023306"/>
    </source>
</evidence>
<dbReference type="GO" id="GO:0000776">
    <property type="term" value="C:kinetochore"/>
    <property type="evidence" value="ECO:0007669"/>
    <property type="project" value="TreeGrafter"/>
</dbReference>
<keyword evidence="4" id="KW-0498">Mitosis</keyword>
<evidence type="ECO:0000256" key="2">
    <source>
        <dbReference type="ARBA" id="ARBA00010348"/>
    </source>
</evidence>
<dbReference type="OMA" id="WQFDVEI"/>
<evidence type="ECO:0000256" key="4">
    <source>
        <dbReference type="ARBA" id="ARBA00022776"/>
    </source>
</evidence>
<evidence type="ECO:0000313" key="8">
    <source>
        <dbReference type="EMBL" id="CCC46914.1"/>
    </source>
</evidence>
<dbReference type="InterPro" id="IPR003511">
    <property type="entry name" value="HORMA_dom"/>
</dbReference>
<dbReference type="Gene3D" id="3.30.900.10">
    <property type="entry name" value="HORMA domain"/>
    <property type="match status" value="1"/>
</dbReference>
<comment type="similarity">
    <text evidence="2">Belongs to the MAD2 family.</text>
</comment>
<dbReference type="Pfam" id="PF02301">
    <property type="entry name" value="HORMA"/>
    <property type="match status" value="1"/>
</dbReference>
<dbReference type="GO" id="GO:0005654">
    <property type="term" value="C:nucleoplasm"/>
    <property type="evidence" value="ECO:0007669"/>
    <property type="project" value="TreeGrafter"/>
</dbReference>
<keyword evidence="5" id="KW-0539">Nucleus</keyword>
<dbReference type="GO" id="GO:0005737">
    <property type="term" value="C:cytoplasm"/>
    <property type="evidence" value="ECO:0007669"/>
    <property type="project" value="TreeGrafter"/>
</dbReference>
<evidence type="ECO:0000259" key="7">
    <source>
        <dbReference type="PROSITE" id="PS50815"/>
    </source>
</evidence>